<keyword evidence="1" id="KW-1133">Transmembrane helix</keyword>
<proteinExistence type="predicted"/>
<keyword evidence="1" id="KW-0472">Membrane</keyword>
<evidence type="ECO:0000313" key="2">
    <source>
        <dbReference type="EMBL" id="MCP2309239.1"/>
    </source>
</evidence>
<keyword evidence="1" id="KW-0812">Transmembrane</keyword>
<dbReference type="Proteomes" id="UP001206483">
    <property type="component" value="Unassembled WGS sequence"/>
</dbReference>
<evidence type="ECO:0000313" key="3">
    <source>
        <dbReference type="Proteomes" id="UP001206483"/>
    </source>
</evidence>
<gene>
    <name evidence="2" type="ORF">FHR36_002363</name>
</gene>
<keyword evidence="3" id="KW-1185">Reference proteome</keyword>
<feature type="transmembrane region" description="Helical" evidence="1">
    <location>
        <begin position="26"/>
        <end position="43"/>
    </location>
</feature>
<dbReference type="EMBL" id="JAMZDX010000002">
    <property type="protein sequence ID" value="MCP2309239.1"/>
    <property type="molecule type" value="Genomic_DNA"/>
</dbReference>
<reference evidence="2 3" key="1">
    <citation type="submission" date="2022-06" db="EMBL/GenBank/DDBJ databases">
        <title>Sequencing the genomes of 1000 actinobacteria strains.</title>
        <authorList>
            <person name="Klenk H.-P."/>
        </authorList>
    </citation>
    <scope>NUCLEOTIDE SEQUENCE [LARGE SCALE GENOMIC DNA]</scope>
    <source>
        <strain evidence="2 3">DSM 41656</strain>
    </source>
</reference>
<evidence type="ECO:0000256" key="1">
    <source>
        <dbReference type="SAM" id="Phobius"/>
    </source>
</evidence>
<accession>A0ABT1IWA8</accession>
<name>A0ABT1IWA8_9ACTN</name>
<protein>
    <submittedName>
        <fullName evidence="2">Uncharacterized protein</fullName>
    </submittedName>
</protein>
<organism evidence="2 3">
    <name type="scientific">Kitasatospora paracochleata</name>
    <dbReference type="NCBI Taxonomy" id="58354"/>
    <lineage>
        <taxon>Bacteria</taxon>
        <taxon>Bacillati</taxon>
        <taxon>Actinomycetota</taxon>
        <taxon>Actinomycetes</taxon>
        <taxon>Kitasatosporales</taxon>
        <taxon>Streptomycetaceae</taxon>
        <taxon>Kitasatospora</taxon>
    </lineage>
</organism>
<sequence length="67" mass="7494">MARHKSHLCKQAGRTLRWALASPRRTIGLITVIAVVFGGLYFVQPRMAEWNVTVSNTVIVAMRGDIK</sequence>
<comment type="caution">
    <text evidence="2">The sequence shown here is derived from an EMBL/GenBank/DDBJ whole genome shotgun (WGS) entry which is preliminary data.</text>
</comment>